<dbReference type="EMBL" id="SGWQ01000004">
    <property type="protein sequence ID" value="RZS39094.1"/>
    <property type="molecule type" value="Genomic_DNA"/>
</dbReference>
<feature type="compositionally biased region" description="Pro residues" evidence="1">
    <location>
        <begin position="37"/>
        <end position="47"/>
    </location>
</feature>
<dbReference type="InterPro" id="IPR044058">
    <property type="entry name" value="Lipoprotein_23"/>
</dbReference>
<feature type="region of interest" description="Disordered" evidence="1">
    <location>
        <begin position="35"/>
        <end position="80"/>
    </location>
</feature>
<feature type="signal peptide" evidence="2">
    <location>
        <begin position="1"/>
        <end position="25"/>
    </location>
</feature>
<evidence type="ECO:0000256" key="2">
    <source>
        <dbReference type="SAM" id="SignalP"/>
    </source>
</evidence>
<proteinExistence type="predicted"/>
<accession>A0A4Q7KRG2</accession>
<evidence type="ECO:0000256" key="1">
    <source>
        <dbReference type="SAM" id="MobiDB-lite"/>
    </source>
</evidence>
<evidence type="ECO:0000313" key="3">
    <source>
        <dbReference type="EMBL" id="RZS39094.1"/>
    </source>
</evidence>
<comment type="caution">
    <text evidence="3">The sequence shown here is derived from an EMBL/GenBank/DDBJ whole genome shotgun (WGS) entry which is preliminary data.</text>
</comment>
<dbReference type="AlphaFoldDB" id="A0A4Q7KRG2"/>
<sequence length="219" mass="22437">MWIIVDAKDTAVKAFLMTASVAAVAALIAGCGDEPAAQPPASQPPSATPSATPPTTSAPPPGVWRDDVAPAPRAGKVSGGPCRLPATFDIAPGWTVSAPAEQPRGALNARCVVKAADGSAVIKMWVADTPGANPREAIVGFVGGETITDKPEYRDTNIGRITGTEVTLAGVERSRVRAFTVTTPRQVITVSVNATGKGGGEPGLPAYLLAKQTFVLTER</sequence>
<dbReference type="Proteomes" id="UP000294257">
    <property type="component" value="Unassembled WGS sequence"/>
</dbReference>
<name>A0A4Q7KRG2_9PSEU</name>
<keyword evidence="4" id="KW-1185">Reference proteome</keyword>
<gene>
    <name evidence="3" type="ORF">EV193_104305</name>
</gene>
<feature type="chain" id="PRO_5038370509" description="DUF3558 domain-containing protein" evidence="2">
    <location>
        <begin position="26"/>
        <end position="219"/>
    </location>
</feature>
<organism evidence="3 4">
    <name type="scientific">Herbihabitans rhizosphaerae</name>
    <dbReference type="NCBI Taxonomy" id="1872711"/>
    <lineage>
        <taxon>Bacteria</taxon>
        <taxon>Bacillati</taxon>
        <taxon>Actinomycetota</taxon>
        <taxon>Actinomycetes</taxon>
        <taxon>Pseudonocardiales</taxon>
        <taxon>Pseudonocardiaceae</taxon>
        <taxon>Herbihabitans</taxon>
    </lineage>
</organism>
<evidence type="ECO:0000313" key="4">
    <source>
        <dbReference type="Proteomes" id="UP000294257"/>
    </source>
</evidence>
<dbReference type="Pfam" id="PF18966">
    <property type="entry name" value="Lipoprotein_23"/>
    <property type="match status" value="1"/>
</dbReference>
<evidence type="ECO:0008006" key="5">
    <source>
        <dbReference type="Google" id="ProtNLM"/>
    </source>
</evidence>
<keyword evidence="2" id="KW-0732">Signal</keyword>
<reference evidence="3 4" key="1">
    <citation type="submission" date="2019-02" db="EMBL/GenBank/DDBJ databases">
        <title>Genomic Encyclopedia of Type Strains, Phase IV (KMG-IV): sequencing the most valuable type-strain genomes for metagenomic binning, comparative biology and taxonomic classification.</title>
        <authorList>
            <person name="Goeker M."/>
        </authorList>
    </citation>
    <scope>NUCLEOTIDE SEQUENCE [LARGE SCALE GENOMIC DNA]</scope>
    <source>
        <strain evidence="3 4">DSM 101727</strain>
    </source>
</reference>
<protein>
    <recommendedName>
        <fullName evidence="5">DUF3558 domain-containing protein</fullName>
    </recommendedName>
</protein>